<dbReference type="Gene3D" id="2.40.128.620">
    <property type="match status" value="1"/>
</dbReference>
<keyword evidence="6" id="KW-1185">Reference proteome</keyword>
<evidence type="ECO:0000256" key="1">
    <source>
        <dbReference type="ARBA" id="ARBA00023157"/>
    </source>
</evidence>
<keyword evidence="1 2" id="KW-1015">Disulfide bond</keyword>
<organism evidence="5 6">
    <name type="scientific">Operophtera brumata</name>
    <name type="common">Winter moth</name>
    <name type="synonym">Phalaena brumata</name>
    <dbReference type="NCBI Taxonomy" id="104452"/>
    <lineage>
        <taxon>Eukaryota</taxon>
        <taxon>Metazoa</taxon>
        <taxon>Ecdysozoa</taxon>
        <taxon>Arthropoda</taxon>
        <taxon>Hexapoda</taxon>
        <taxon>Insecta</taxon>
        <taxon>Pterygota</taxon>
        <taxon>Neoptera</taxon>
        <taxon>Endopterygota</taxon>
        <taxon>Lepidoptera</taxon>
        <taxon>Glossata</taxon>
        <taxon>Ditrysia</taxon>
        <taxon>Geometroidea</taxon>
        <taxon>Geometridae</taxon>
        <taxon>Larentiinae</taxon>
        <taxon>Operophtera</taxon>
    </lineage>
</organism>
<dbReference type="GO" id="GO:0008233">
    <property type="term" value="F:peptidase activity"/>
    <property type="evidence" value="ECO:0007669"/>
    <property type="project" value="UniProtKB-KW"/>
</dbReference>
<dbReference type="GO" id="GO:0006508">
    <property type="term" value="P:proteolysis"/>
    <property type="evidence" value="ECO:0007669"/>
    <property type="project" value="UniProtKB-KW"/>
</dbReference>
<dbReference type="EMBL" id="JTDY01004949">
    <property type="protein sequence ID" value="KOB67562.1"/>
    <property type="molecule type" value="Genomic_DNA"/>
</dbReference>
<reference evidence="5 6" key="1">
    <citation type="journal article" date="2015" name="Genome Biol. Evol.">
        <title>The genome of winter moth (Operophtera brumata) provides a genomic perspective on sexual dimorphism and phenology.</title>
        <authorList>
            <person name="Derks M.F."/>
            <person name="Smit S."/>
            <person name="Salis L."/>
            <person name="Schijlen E."/>
            <person name="Bossers A."/>
            <person name="Mateman C."/>
            <person name="Pijl A.S."/>
            <person name="de Ridder D."/>
            <person name="Groenen M.A."/>
            <person name="Visser M.E."/>
            <person name="Megens H.J."/>
        </authorList>
    </citation>
    <scope>NUCLEOTIDE SEQUENCE [LARGE SCALE GENOMIC DNA]</scope>
    <source>
        <strain evidence="5">WM2013NL</strain>
        <tissue evidence="5">Head and thorax</tissue>
    </source>
</reference>
<dbReference type="CDD" id="cd00112">
    <property type="entry name" value="LDLa"/>
    <property type="match status" value="2"/>
</dbReference>
<dbReference type="PROSITE" id="PS50287">
    <property type="entry name" value="SRCR_2"/>
    <property type="match status" value="1"/>
</dbReference>
<accession>A0A0L7KWB4</accession>
<dbReference type="PROSITE" id="PS50068">
    <property type="entry name" value="LDLRA_2"/>
    <property type="match status" value="1"/>
</dbReference>
<feature type="domain" description="SRCR" evidence="4">
    <location>
        <begin position="58"/>
        <end position="103"/>
    </location>
</feature>
<dbReference type="STRING" id="104452.A0A0L7KWB4"/>
<comment type="caution">
    <text evidence="3">Lacks conserved residue(s) required for the propagation of feature annotation.</text>
</comment>
<evidence type="ECO:0000313" key="5">
    <source>
        <dbReference type="EMBL" id="KOB67562.1"/>
    </source>
</evidence>
<sequence>MVCDGVRDCPSGEDERTCIGLSAPEGTPDVESCVAHDMVCDGDRDSPNGEDERTCIGLSAPEGTSYGVGQVMLRSLGVWRSKCYPTQNHTKSELEAICRELGFLSGHAKEIKEMKNTVFNTPNNLALEPFSEVILNNQTVIKMRNTNAPIARAVFDEELKNCNPVFIE</sequence>
<evidence type="ECO:0000256" key="3">
    <source>
        <dbReference type="PROSITE-ProRule" id="PRU00196"/>
    </source>
</evidence>
<name>A0A0L7KWB4_OPEBR</name>
<dbReference type="InterPro" id="IPR002172">
    <property type="entry name" value="LDrepeatLR_classA_rpt"/>
</dbReference>
<protein>
    <submittedName>
        <fullName evidence="5">Ovarian serine protease</fullName>
    </submittedName>
</protein>
<comment type="caution">
    <text evidence="5">The sequence shown here is derived from an EMBL/GenBank/DDBJ whole genome shotgun (WGS) entry which is preliminary data.</text>
</comment>
<dbReference type="InterPro" id="IPR001190">
    <property type="entry name" value="SRCR"/>
</dbReference>
<dbReference type="GO" id="GO:0016020">
    <property type="term" value="C:membrane"/>
    <property type="evidence" value="ECO:0007669"/>
    <property type="project" value="InterPro"/>
</dbReference>
<dbReference type="AlphaFoldDB" id="A0A0L7KWB4"/>
<keyword evidence="5" id="KW-0378">Hydrolase</keyword>
<keyword evidence="5" id="KW-0645">Protease</keyword>
<gene>
    <name evidence="5" type="ORF">OBRU01_19555</name>
</gene>
<feature type="non-terminal residue" evidence="5">
    <location>
        <position position="168"/>
    </location>
</feature>
<feature type="disulfide bond" evidence="2">
    <location>
        <begin position="40"/>
        <end position="55"/>
    </location>
</feature>
<proteinExistence type="predicted"/>
<evidence type="ECO:0000256" key="2">
    <source>
        <dbReference type="PROSITE-ProRule" id="PRU00124"/>
    </source>
</evidence>
<dbReference type="Proteomes" id="UP000037510">
    <property type="component" value="Unassembled WGS sequence"/>
</dbReference>
<evidence type="ECO:0000259" key="4">
    <source>
        <dbReference type="PROSITE" id="PS50287"/>
    </source>
</evidence>
<evidence type="ECO:0000313" key="6">
    <source>
        <dbReference type="Proteomes" id="UP000037510"/>
    </source>
</evidence>